<comment type="caution">
    <text evidence="2">The sequence shown here is derived from an EMBL/GenBank/DDBJ whole genome shotgun (WGS) entry which is preliminary data.</text>
</comment>
<feature type="region of interest" description="Disordered" evidence="1">
    <location>
        <begin position="1"/>
        <end position="23"/>
    </location>
</feature>
<protein>
    <submittedName>
        <fullName evidence="2">Uncharacterized protein</fullName>
    </submittedName>
</protein>
<name>A0A5B7KH78_PORTR</name>
<reference evidence="2 3" key="1">
    <citation type="submission" date="2019-05" db="EMBL/GenBank/DDBJ databases">
        <title>Another draft genome of Portunus trituberculatus and its Hox gene families provides insights of decapod evolution.</title>
        <authorList>
            <person name="Jeong J.-H."/>
            <person name="Song I."/>
            <person name="Kim S."/>
            <person name="Choi T."/>
            <person name="Kim D."/>
            <person name="Ryu S."/>
            <person name="Kim W."/>
        </authorList>
    </citation>
    <scope>NUCLEOTIDE SEQUENCE [LARGE SCALE GENOMIC DNA]</scope>
    <source>
        <tissue evidence="2">Muscle</tissue>
    </source>
</reference>
<organism evidence="2 3">
    <name type="scientific">Portunus trituberculatus</name>
    <name type="common">Swimming crab</name>
    <name type="synonym">Neptunus trituberculatus</name>
    <dbReference type="NCBI Taxonomy" id="210409"/>
    <lineage>
        <taxon>Eukaryota</taxon>
        <taxon>Metazoa</taxon>
        <taxon>Ecdysozoa</taxon>
        <taxon>Arthropoda</taxon>
        <taxon>Crustacea</taxon>
        <taxon>Multicrustacea</taxon>
        <taxon>Malacostraca</taxon>
        <taxon>Eumalacostraca</taxon>
        <taxon>Eucarida</taxon>
        <taxon>Decapoda</taxon>
        <taxon>Pleocyemata</taxon>
        <taxon>Brachyura</taxon>
        <taxon>Eubrachyura</taxon>
        <taxon>Portunoidea</taxon>
        <taxon>Portunidae</taxon>
        <taxon>Portuninae</taxon>
        <taxon>Portunus</taxon>
    </lineage>
</organism>
<dbReference type="Proteomes" id="UP000324222">
    <property type="component" value="Unassembled WGS sequence"/>
</dbReference>
<evidence type="ECO:0000313" key="2">
    <source>
        <dbReference type="EMBL" id="MPD06580.1"/>
    </source>
</evidence>
<evidence type="ECO:0000313" key="3">
    <source>
        <dbReference type="Proteomes" id="UP000324222"/>
    </source>
</evidence>
<sequence length="72" mass="8141">MKAPDGDGKAVAAPPSPRPRRDNDITHISARHQGRDVVSAWPAWGERRQRDWTVCTRVWTCGRGRKCESMNV</sequence>
<proteinExistence type="predicted"/>
<gene>
    <name evidence="2" type="ORF">E2C01_102398</name>
</gene>
<evidence type="ECO:0000256" key="1">
    <source>
        <dbReference type="SAM" id="MobiDB-lite"/>
    </source>
</evidence>
<accession>A0A5B7KH78</accession>
<dbReference type="EMBL" id="VSRR010151958">
    <property type="protein sequence ID" value="MPD06580.1"/>
    <property type="molecule type" value="Genomic_DNA"/>
</dbReference>
<dbReference type="AlphaFoldDB" id="A0A5B7KH78"/>
<keyword evidence="3" id="KW-1185">Reference proteome</keyword>